<dbReference type="RefSeq" id="WP_075712176.1">
    <property type="nucleotide sequence ID" value="NZ_MJIE01000001.1"/>
</dbReference>
<evidence type="ECO:0000313" key="3">
    <source>
        <dbReference type="Proteomes" id="UP000187404"/>
    </source>
</evidence>
<feature type="repeat" description="TPR" evidence="1">
    <location>
        <begin position="259"/>
        <end position="292"/>
    </location>
</feature>
<accession>A0A1Q9JG93</accession>
<sequence>MEKEQQFKDRISDYLIPRIEEGFLFDELSDNYLNRAGIGDIMKDVPVPIRRAELDQGLSTLAIARNMAYVIGCDINFRYAENYKAYILRTFTADFVKPLINEGVDLAAHDSYEEACILFRAAILLDPENRDAFYCYGRACKDAYENGEGEEYVGRFKAESLETFEKLTLKAPDYDMGFYFLGFGYINLGLYIKAKLTWDRFMELSEDGELRAEIRGLLDKLTEPCKIEEGYNAVLSGRYEEGIAILSDYEDDERFNTWWPLWYYLGVAYKGLELPEEAEQRFLRALQYSPSNTDVMGELVEIYDACGNEEKRLKYEKKIRIVRENAEKDREEKRAAVMPGLS</sequence>
<name>A0A1Q9JG93_9FIRM</name>
<dbReference type="SMART" id="SM00028">
    <property type="entry name" value="TPR"/>
    <property type="match status" value="2"/>
</dbReference>
<keyword evidence="3" id="KW-1185">Reference proteome</keyword>
<dbReference type="SUPFAM" id="SSF48452">
    <property type="entry name" value="TPR-like"/>
    <property type="match status" value="1"/>
</dbReference>
<dbReference type="Proteomes" id="UP000187404">
    <property type="component" value="Unassembled WGS sequence"/>
</dbReference>
<dbReference type="OrthoDB" id="358807at2"/>
<keyword evidence="1" id="KW-0802">TPR repeat</keyword>
<evidence type="ECO:0000256" key="1">
    <source>
        <dbReference type="PROSITE-ProRule" id="PRU00339"/>
    </source>
</evidence>
<organism evidence="2 3">
    <name type="scientific">Hornefia porci</name>
    <dbReference type="NCBI Taxonomy" id="2652292"/>
    <lineage>
        <taxon>Bacteria</taxon>
        <taxon>Bacillati</taxon>
        <taxon>Bacillota</taxon>
        <taxon>Clostridia</taxon>
        <taxon>Peptostreptococcales</taxon>
        <taxon>Anaerovoracaceae</taxon>
        <taxon>Hornefia</taxon>
    </lineage>
</organism>
<proteinExistence type="predicted"/>
<gene>
    <name evidence="2" type="ORF">BHK98_03330</name>
</gene>
<comment type="caution">
    <text evidence="2">The sequence shown here is derived from an EMBL/GenBank/DDBJ whole genome shotgun (WGS) entry which is preliminary data.</text>
</comment>
<dbReference type="STRING" id="1261640.BHK98_03330"/>
<evidence type="ECO:0008006" key="4">
    <source>
        <dbReference type="Google" id="ProtNLM"/>
    </source>
</evidence>
<dbReference type="InterPro" id="IPR011990">
    <property type="entry name" value="TPR-like_helical_dom_sf"/>
</dbReference>
<dbReference type="InterPro" id="IPR019734">
    <property type="entry name" value="TPR_rpt"/>
</dbReference>
<dbReference type="EMBL" id="MJIE01000001">
    <property type="protein sequence ID" value="OLR55177.1"/>
    <property type="molecule type" value="Genomic_DNA"/>
</dbReference>
<dbReference type="PROSITE" id="PS50005">
    <property type="entry name" value="TPR"/>
    <property type="match status" value="1"/>
</dbReference>
<dbReference type="AlphaFoldDB" id="A0A1Q9JG93"/>
<protein>
    <recommendedName>
        <fullName evidence="4">Tetratricopeptide repeat protein</fullName>
    </recommendedName>
</protein>
<dbReference type="Gene3D" id="1.25.40.10">
    <property type="entry name" value="Tetratricopeptide repeat domain"/>
    <property type="match status" value="2"/>
</dbReference>
<reference evidence="2 3" key="1">
    <citation type="journal article" date="2016" name="Appl. Environ. Microbiol.">
        <title>Function and Phylogeny of Bacterial Butyryl Coenzyme A:Acetate Transferases and Their Diversity in the Proximal Colon of Swine.</title>
        <authorList>
            <person name="Trachsel J."/>
            <person name="Bayles D.O."/>
            <person name="Looft T."/>
            <person name="Levine U.Y."/>
            <person name="Allen H.K."/>
        </authorList>
    </citation>
    <scope>NUCLEOTIDE SEQUENCE [LARGE SCALE GENOMIC DNA]</scope>
    <source>
        <strain evidence="2 3">68-3-10</strain>
    </source>
</reference>
<evidence type="ECO:0000313" key="2">
    <source>
        <dbReference type="EMBL" id="OLR55177.1"/>
    </source>
</evidence>